<sequence>MKKFIPLLFLFLSSGLAFGQSDEFKWAVFSEIAPYANATPAMHENNFYSHNISWRNRVGILAGENTIIGLLGSYRSYEYLENKTFVNEIDPTNPRGIGVGYDYRFQTQNNLLGAGVFATQLIPLGKKLELQLNYYAMVEQGKGEVNRINESIYGIGISIFIIDLLPPVNYEYRERNLNTGFDIGLSYYLRNNLALQGNLRLVQLENFNFRSNGAQMFPETEDHNLNLNQNGSRFNYLINMPVAHFGISYHLGSR</sequence>
<keyword evidence="3" id="KW-1185">Reference proteome</keyword>
<proteinExistence type="predicted"/>
<protein>
    <recommendedName>
        <fullName evidence="4">Outer membrane beta-barrel protein</fullName>
    </recommendedName>
</protein>
<dbReference type="Gene3D" id="2.40.160.160">
    <property type="entry name" value="Inverse autotransporter, beta-domain"/>
    <property type="match status" value="1"/>
</dbReference>
<keyword evidence="1" id="KW-0732">Signal</keyword>
<dbReference type="EMBL" id="JAHCMY010000010">
    <property type="protein sequence ID" value="MBS9525283.1"/>
    <property type="molecule type" value="Genomic_DNA"/>
</dbReference>
<dbReference type="InterPro" id="IPR038177">
    <property type="entry name" value="IAT_beta_sf"/>
</dbReference>
<evidence type="ECO:0000313" key="2">
    <source>
        <dbReference type="EMBL" id="MBS9525283.1"/>
    </source>
</evidence>
<evidence type="ECO:0000256" key="1">
    <source>
        <dbReference type="SAM" id="SignalP"/>
    </source>
</evidence>
<dbReference type="RefSeq" id="WP_213946142.1">
    <property type="nucleotide sequence ID" value="NZ_JAHCMY010000010.1"/>
</dbReference>
<dbReference type="AlphaFoldDB" id="A0AAP2CIC1"/>
<comment type="caution">
    <text evidence="2">The sequence shown here is derived from an EMBL/GenBank/DDBJ whole genome shotgun (WGS) entry which is preliminary data.</text>
</comment>
<organism evidence="2 3">
    <name type="scientific">Litoribacter ruber</name>
    <dbReference type="NCBI Taxonomy" id="702568"/>
    <lineage>
        <taxon>Bacteria</taxon>
        <taxon>Pseudomonadati</taxon>
        <taxon>Bacteroidota</taxon>
        <taxon>Cytophagia</taxon>
        <taxon>Cytophagales</taxon>
        <taxon>Cyclobacteriaceae</taxon>
        <taxon>Litoribacter</taxon>
    </lineage>
</organism>
<name>A0AAP2CIC1_9BACT</name>
<gene>
    <name evidence="2" type="ORF">KI659_14790</name>
</gene>
<feature type="chain" id="PRO_5042841509" description="Outer membrane beta-barrel protein" evidence="1">
    <location>
        <begin position="20"/>
        <end position="254"/>
    </location>
</feature>
<dbReference type="Proteomes" id="UP001319104">
    <property type="component" value="Unassembled WGS sequence"/>
</dbReference>
<accession>A0AAP2CIC1</accession>
<evidence type="ECO:0008006" key="4">
    <source>
        <dbReference type="Google" id="ProtNLM"/>
    </source>
</evidence>
<evidence type="ECO:0000313" key="3">
    <source>
        <dbReference type="Proteomes" id="UP001319104"/>
    </source>
</evidence>
<feature type="signal peptide" evidence="1">
    <location>
        <begin position="1"/>
        <end position="19"/>
    </location>
</feature>
<reference evidence="2 3" key="1">
    <citation type="submission" date="2021-05" db="EMBL/GenBank/DDBJ databases">
        <authorList>
            <person name="Zhang Z.D."/>
            <person name="Osman G."/>
        </authorList>
    </citation>
    <scope>NUCLEOTIDE SEQUENCE [LARGE SCALE GENOMIC DNA]</scope>
    <source>
        <strain evidence="2 3">KCTC 32217</strain>
    </source>
</reference>